<organism evidence="7 8">
    <name type="scientific">Schizopora paradoxa</name>
    <dbReference type="NCBI Taxonomy" id="27342"/>
    <lineage>
        <taxon>Eukaryota</taxon>
        <taxon>Fungi</taxon>
        <taxon>Dikarya</taxon>
        <taxon>Basidiomycota</taxon>
        <taxon>Agaricomycotina</taxon>
        <taxon>Agaricomycetes</taxon>
        <taxon>Hymenochaetales</taxon>
        <taxon>Schizoporaceae</taxon>
        <taxon>Schizopora</taxon>
    </lineage>
</organism>
<dbReference type="GO" id="GO:0016020">
    <property type="term" value="C:membrane"/>
    <property type="evidence" value="ECO:0007669"/>
    <property type="project" value="UniProtKB-SubCell"/>
</dbReference>
<feature type="transmembrane region" description="Helical" evidence="6">
    <location>
        <begin position="234"/>
        <end position="256"/>
    </location>
</feature>
<evidence type="ECO:0000256" key="1">
    <source>
        <dbReference type="ARBA" id="ARBA00004141"/>
    </source>
</evidence>
<dbReference type="AlphaFoldDB" id="A0A0H2R858"/>
<keyword evidence="3 6" id="KW-0812">Transmembrane</keyword>
<reference evidence="7 8" key="1">
    <citation type="submission" date="2015-04" db="EMBL/GenBank/DDBJ databases">
        <title>Complete genome sequence of Schizopora paradoxa KUC8140, a cosmopolitan wood degrader in East Asia.</title>
        <authorList>
            <consortium name="DOE Joint Genome Institute"/>
            <person name="Min B."/>
            <person name="Park H."/>
            <person name="Jang Y."/>
            <person name="Kim J.-J."/>
            <person name="Kim K.H."/>
            <person name="Pangilinan J."/>
            <person name="Lipzen A."/>
            <person name="Riley R."/>
            <person name="Grigoriev I.V."/>
            <person name="Spatafora J.W."/>
            <person name="Choi I.-G."/>
        </authorList>
    </citation>
    <scope>NUCLEOTIDE SEQUENCE [LARGE SCALE GENOMIC DNA]</scope>
    <source>
        <strain evidence="7 8">KUC8140</strain>
    </source>
</reference>
<evidence type="ECO:0000256" key="3">
    <source>
        <dbReference type="ARBA" id="ARBA00022692"/>
    </source>
</evidence>
<keyword evidence="4 6" id="KW-1133">Transmembrane helix</keyword>
<dbReference type="STRING" id="27342.A0A0H2R858"/>
<dbReference type="EMBL" id="KQ086276">
    <property type="protein sequence ID" value="KLO05698.1"/>
    <property type="molecule type" value="Genomic_DNA"/>
</dbReference>
<evidence type="ECO:0000313" key="8">
    <source>
        <dbReference type="Proteomes" id="UP000053477"/>
    </source>
</evidence>
<protein>
    <recommendedName>
        <fullName evidence="9">DUF92-domain-containing protein</fullName>
    </recommendedName>
</protein>
<feature type="transmembrane region" description="Helical" evidence="6">
    <location>
        <begin position="192"/>
        <end position="214"/>
    </location>
</feature>
<dbReference type="PANTHER" id="PTHR13353:SF5">
    <property type="entry name" value="TRANSMEMBRANE PROTEIN 19"/>
    <property type="match status" value="1"/>
</dbReference>
<feature type="transmembrane region" description="Helical" evidence="6">
    <location>
        <begin position="33"/>
        <end position="59"/>
    </location>
</feature>
<evidence type="ECO:0000256" key="5">
    <source>
        <dbReference type="ARBA" id="ARBA00023136"/>
    </source>
</evidence>
<feature type="transmembrane region" description="Helical" evidence="6">
    <location>
        <begin position="89"/>
        <end position="108"/>
    </location>
</feature>
<comment type="similarity">
    <text evidence="2">Belongs to the TMEM19 family.</text>
</comment>
<evidence type="ECO:0008006" key="9">
    <source>
        <dbReference type="Google" id="ProtNLM"/>
    </source>
</evidence>
<evidence type="ECO:0000256" key="6">
    <source>
        <dbReference type="SAM" id="Phobius"/>
    </source>
</evidence>
<dbReference type="Proteomes" id="UP000053477">
    <property type="component" value="Unassembled WGS sequence"/>
</dbReference>
<proteinExistence type="inferred from homology"/>
<evidence type="ECO:0000256" key="4">
    <source>
        <dbReference type="ARBA" id="ARBA00022989"/>
    </source>
</evidence>
<dbReference type="Pfam" id="PF01940">
    <property type="entry name" value="DUF92"/>
    <property type="match status" value="1"/>
</dbReference>
<dbReference type="OrthoDB" id="30881at2759"/>
<comment type="subcellular location">
    <subcellularLocation>
        <location evidence="1">Membrane</location>
        <topology evidence="1">Multi-pass membrane protein</topology>
    </subcellularLocation>
</comment>
<gene>
    <name evidence="7" type="ORF">SCHPADRAFT_910857</name>
</gene>
<dbReference type="InParanoid" id="A0A0H2R858"/>
<accession>A0A0H2R858</accession>
<sequence length="312" mass="33136">MIAMDQVVAVVLATFLAFHGLKRKSLSPSGSAAAFVIGGLMMANELKTFGVSLIIFYLVGSRVTKVGKALKGKLEEGHQEAGYRNAWQVFCNSFTAFLASLLWTALFTKDSFARTFLPFNLAAAARTYNSGLRCPVDESFGQGWSRFLIFATLGHFACCLGDTMASELGILSKSAPFLITTWRRVPPGTNGGVSALGTLASVTGGVIMGITMSISLIMESSACSTVAPTVLRDFVSWGAFGGLVGSLIDSLMGATIQRTRFSTKTKRILQDDTIVEPGSNGVETISGINILTNNQINLLSSILTALTIAYLA</sequence>
<evidence type="ECO:0000313" key="7">
    <source>
        <dbReference type="EMBL" id="KLO05698.1"/>
    </source>
</evidence>
<dbReference type="InterPro" id="IPR002794">
    <property type="entry name" value="DUF92_TMEM19"/>
</dbReference>
<evidence type="ECO:0000256" key="2">
    <source>
        <dbReference type="ARBA" id="ARBA00009012"/>
    </source>
</evidence>
<keyword evidence="5 6" id="KW-0472">Membrane</keyword>
<dbReference type="PANTHER" id="PTHR13353">
    <property type="entry name" value="TRANSMEMBRANE PROTEIN 19"/>
    <property type="match status" value="1"/>
</dbReference>
<name>A0A0H2R858_9AGAM</name>
<feature type="transmembrane region" description="Helical" evidence="6">
    <location>
        <begin position="147"/>
        <end position="171"/>
    </location>
</feature>
<keyword evidence="8" id="KW-1185">Reference proteome</keyword>